<dbReference type="Pfam" id="PF00590">
    <property type="entry name" value="TP_methylase"/>
    <property type="match status" value="1"/>
</dbReference>
<dbReference type="SUPFAM" id="SSF53790">
    <property type="entry name" value="Tetrapyrrole methylase"/>
    <property type="match status" value="1"/>
</dbReference>
<comment type="catalytic activity">
    <reaction evidence="8">
        <text>2-[(3S)-amino-3-carboxypropyl]-L-histidyl-[translation elongation factor 2] + 4 S-adenosyl-L-methionine = diphthine methyl ester-[translation elongation factor 2] + 4 S-adenosyl-L-homocysteine + 3 H(+)</text>
        <dbReference type="Rhea" id="RHEA:42652"/>
        <dbReference type="Rhea" id="RHEA-COMP:9749"/>
        <dbReference type="Rhea" id="RHEA-COMP:10173"/>
        <dbReference type="ChEBI" id="CHEBI:15378"/>
        <dbReference type="ChEBI" id="CHEBI:57856"/>
        <dbReference type="ChEBI" id="CHEBI:59789"/>
        <dbReference type="ChEBI" id="CHEBI:73995"/>
        <dbReference type="ChEBI" id="CHEBI:79005"/>
        <dbReference type="EC" id="2.1.1.314"/>
    </reaction>
</comment>
<dbReference type="AlphaFoldDB" id="A0A9P1MYJ1"/>
<dbReference type="InterPro" id="IPR000878">
    <property type="entry name" value="4pyrrol_Mease"/>
</dbReference>
<dbReference type="PIRSF" id="PIRSF036432">
    <property type="entry name" value="Diphthine_synth"/>
    <property type="match status" value="1"/>
</dbReference>
<dbReference type="InterPro" id="IPR014776">
    <property type="entry name" value="4pyrrole_Mease_sub2"/>
</dbReference>
<evidence type="ECO:0000256" key="5">
    <source>
        <dbReference type="ARBA" id="ARBA00022603"/>
    </source>
</evidence>
<gene>
    <name evidence="11" type="ORF">CAMP_LOCUS3453</name>
</gene>
<protein>
    <recommendedName>
        <fullName evidence="4">diphthine methyl ester synthase</fullName>
        <ecNumber evidence="4">2.1.1.314</ecNumber>
    </recommendedName>
</protein>
<dbReference type="GO" id="GO:0017183">
    <property type="term" value="P:protein histidyl modification to diphthamide"/>
    <property type="evidence" value="ECO:0007669"/>
    <property type="project" value="InterPro"/>
</dbReference>
<evidence type="ECO:0000256" key="9">
    <source>
        <dbReference type="PIRSR" id="PIRSR036432-1"/>
    </source>
</evidence>
<evidence type="ECO:0000256" key="3">
    <source>
        <dbReference type="ARBA" id="ARBA00006729"/>
    </source>
</evidence>
<evidence type="ECO:0000256" key="4">
    <source>
        <dbReference type="ARBA" id="ARBA00011927"/>
    </source>
</evidence>
<evidence type="ECO:0000256" key="1">
    <source>
        <dbReference type="ARBA" id="ARBA00004006"/>
    </source>
</evidence>
<feature type="binding site" evidence="9">
    <location>
        <begin position="115"/>
        <end position="116"/>
    </location>
    <ligand>
        <name>S-adenosyl-L-methionine</name>
        <dbReference type="ChEBI" id="CHEBI:59789"/>
    </ligand>
</feature>
<evidence type="ECO:0000256" key="6">
    <source>
        <dbReference type="ARBA" id="ARBA00022679"/>
    </source>
</evidence>
<feature type="binding site" evidence="9">
    <location>
        <position position="87"/>
    </location>
    <ligand>
        <name>S-adenosyl-L-methionine</name>
        <dbReference type="ChEBI" id="CHEBI:59789"/>
    </ligand>
</feature>
<comment type="similarity">
    <text evidence="3">Belongs to the diphthine synthase family.</text>
</comment>
<sequence length="274" mass="30822">MVFYLIGLGLGDVEDITVKGLNVVKKCARVHLEAYTSILCYGLDKTNLEKFYGREVIEADRTVVEQESDSILSGADTQDIALLVVGDPFGATTHADLVLRAKQQNIPVRVIHNASIMNAVGCCGLQLYNFGETVSIVMWTENWQPESYYDKIAANRDTKHHTLCLLDIKTKEQSVENMMRGRKIYEPARYLTCAEAAKQLLTIVERRKEKGEKCAYDENTMIVGLARVGWDDQKIIYASMKEMAEIDMGAPLHSMIIPGETHPLEVDMLETFRP</sequence>
<dbReference type="GO" id="GO:0032259">
    <property type="term" value="P:methylation"/>
    <property type="evidence" value="ECO:0007669"/>
    <property type="project" value="UniProtKB-KW"/>
</dbReference>
<keyword evidence="6" id="KW-0808">Transferase</keyword>
<dbReference type="Gene3D" id="3.40.1010.10">
    <property type="entry name" value="Cobalt-precorrin-4 Transmethylase, Domain 1"/>
    <property type="match status" value="1"/>
</dbReference>
<comment type="pathway">
    <text evidence="2">Protein modification; peptidyl-diphthamide biosynthesis.</text>
</comment>
<dbReference type="EMBL" id="CANHGI010000002">
    <property type="protein sequence ID" value="CAI5440816.1"/>
    <property type="molecule type" value="Genomic_DNA"/>
</dbReference>
<keyword evidence="12" id="KW-1185">Reference proteome</keyword>
<keyword evidence="7 9" id="KW-0949">S-adenosyl-L-methionine</keyword>
<dbReference type="NCBIfam" id="TIGR00522">
    <property type="entry name" value="dph5"/>
    <property type="match status" value="1"/>
</dbReference>
<feature type="binding site" evidence="9">
    <location>
        <position position="10"/>
    </location>
    <ligand>
        <name>S-adenosyl-L-methionine</name>
        <dbReference type="ChEBI" id="CHEBI:59789"/>
    </ligand>
</feature>
<organism evidence="11 12">
    <name type="scientific">Caenorhabditis angaria</name>
    <dbReference type="NCBI Taxonomy" id="860376"/>
    <lineage>
        <taxon>Eukaryota</taxon>
        <taxon>Metazoa</taxon>
        <taxon>Ecdysozoa</taxon>
        <taxon>Nematoda</taxon>
        <taxon>Chromadorea</taxon>
        <taxon>Rhabditida</taxon>
        <taxon>Rhabditina</taxon>
        <taxon>Rhabditomorpha</taxon>
        <taxon>Rhabditoidea</taxon>
        <taxon>Rhabditidae</taxon>
        <taxon>Peloderinae</taxon>
        <taxon>Caenorhabditis</taxon>
    </lineage>
</organism>
<proteinExistence type="inferred from homology"/>
<dbReference type="EC" id="2.1.1.314" evidence="4"/>
<evidence type="ECO:0000256" key="7">
    <source>
        <dbReference type="ARBA" id="ARBA00022691"/>
    </source>
</evidence>
<dbReference type="GO" id="GO:0141133">
    <property type="term" value="F:diphthine methyl ester synthase activity"/>
    <property type="evidence" value="ECO:0007669"/>
    <property type="project" value="UniProtKB-EC"/>
</dbReference>
<evidence type="ECO:0000313" key="11">
    <source>
        <dbReference type="EMBL" id="CAI5440816.1"/>
    </source>
</evidence>
<dbReference type="FunFam" id="3.30.950.10:FF:000004">
    <property type="entry name" value="Diphthine synthase putative"/>
    <property type="match status" value="1"/>
</dbReference>
<dbReference type="PANTHER" id="PTHR10882">
    <property type="entry name" value="DIPHTHINE SYNTHASE"/>
    <property type="match status" value="1"/>
</dbReference>
<evidence type="ECO:0000256" key="8">
    <source>
        <dbReference type="ARBA" id="ARBA00048752"/>
    </source>
</evidence>
<dbReference type="OrthoDB" id="2516at2759"/>
<feature type="domain" description="Tetrapyrrole methylase" evidence="10">
    <location>
        <begin position="3"/>
        <end position="243"/>
    </location>
</feature>
<comment type="caution">
    <text evidence="11">The sequence shown here is derived from an EMBL/GenBank/DDBJ whole genome shotgun (WGS) entry which is preliminary data.</text>
</comment>
<keyword evidence="5" id="KW-0489">Methyltransferase</keyword>
<dbReference type="InterPro" id="IPR004551">
    <property type="entry name" value="Dphthn_synthase"/>
</dbReference>
<feature type="binding site" evidence="9">
    <location>
        <position position="90"/>
    </location>
    <ligand>
        <name>S-adenosyl-L-methionine</name>
        <dbReference type="ChEBI" id="CHEBI:59789"/>
    </ligand>
</feature>
<dbReference type="CDD" id="cd11647">
    <property type="entry name" value="DHP5_DphB"/>
    <property type="match status" value="1"/>
</dbReference>
<dbReference type="FunFam" id="3.40.1010.10:FF:000004">
    <property type="entry name" value="Putative diphthine synthase"/>
    <property type="match status" value="1"/>
</dbReference>
<name>A0A9P1MYJ1_9PELO</name>
<evidence type="ECO:0000256" key="2">
    <source>
        <dbReference type="ARBA" id="ARBA00005156"/>
    </source>
</evidence>
<evidence type="ECO:0000313" key="12">
    <source>
        <dbReference type="Proteomes" id="UP001152747"/>
    </source>
</evidence>
<comment type="function">
    <text evidence="1">S-adenosyl-L-methionine-dependent methyltransferase that catalyzes four methylations of the modified target histidine residue in translation elongation factor 2 (EF-2), to form an intermediate called diphthine methyl ester. The four successive methylation reactions represent the second step of diphthamide biosynthesis.</text>
</comment>
<dbReference type="InterPro" id="IPR014777">
    <property type="entry name" value="4pyrrole_Mease_sub1"/>
</dbReference>
<dbReference type="Proteomes" id="UP001152747">
    <property type="component" value="Unassembled WGS sequence"/>
</dbReference>
<accession>A0A9P1MYJ1</accession>
<dbReference type="Gene3D" id="3.30.950.10">
    <property type="entry name" value="Methyltransferase, Cobalt-precorrin-4 Transmethylase, Domain 2"/>
    <property type="match status" value="1"/>
</dbReference>
<feature type="binding site" evidence="9">
    <location>
        <position position="166"/>
    </location>
    <ligand>
        <name>S-adenosyl-L-methionine</name>
        <dbReference type="ChEBI" id="CHEBI:59789"/>
    </ligand>
</feature>
<dbReference type="InterPro" id="IPR035996">
    <property type="entry name" value="4pyrrol_Methylase_sf"/>
</dbReference>
<reference evidence="11" key="1">
    <citation type="submission" date="2022-11" db="EMBL/GenBank/DDBJ databases">
        <authorList>
            <person name="Kikuchi T."/>
        </authorList>
    </citation>
    <scope>NUCLEOTIDE SEQUENCE</scope>
    <source>
        <strain evidence="11">PS1010</strain>
    </source>
</reference>
<feature type="binding site" evidence="9">
    <location>
        <position position="228"/>
    </location>
    <ligand>
        <name>S-adenosyl-L-methionine</name>
        <dbReference type="ChEBI" id="CHEBI:59789"/>
    </ligand>
</feature>
<feature type="binding site" evidence="9">
    <location>
        <position position="253"/>
    </location>
    <ligand>
        <name>S-adenosyl-L-methionine</name>
        <dbReference type="ChEBI" id="CHEBI:59789"/>
    </ligand>
</feature>
<dbReference type="PANTHER" id="PTHR10882:SF0">
    <property type="entry name" value="DIPHTHINE METHYL ESTER SYNTHASE"/>
    <property type="match status" value="1"/>
</dbReference>
<evidence type="ECO:0000259" key="10">
    <source>
        <dbReference type="Pfam" id="PF00590"/>
    </source>
</evidence>